<dbReference type="Proteomes" id="UP000443582">
    <property type="component" value="Unassembled WGS sequence"/>
</dbReference>
<comment type="caution">
    <text evidence="2">The sequence shown here is derived from an EMBL/GenBank/DDBJ whole genome shotgun (WGS) entry which is preliminary data.</text>
</comment>
<reference evidence="3" key="1">
    <citation type="journal article" date="2019" name="Int. J. Syst. Evol. Microbiol.">
        <title>Halobacteriovorax valvorus sp. nov., a novel prokaryotic predator isolated from coastal seawater of China.</title>
        <authorList>
            <person name="Chen M.-X."/>
        </authorList>
    </citation>
    <scope>NUCLEOTIDE SEQUENCE [LARGE SCALE GENOMIC DNA]</scope>
    <source>
        <strain evidence="3">BL9</strain>
    </source>
</reference>
<proteinExistence type="predicted"/>
<name>A0ABY0IJV9_9BACT</name>
<organism evidence="2 3">
    <name type="scientific">Halobacteriovorax vibrionivorans</name>
    <dbReference type="NCBI Taxonomy" id="2152716"/>
    <lineage>
        <taxon>Bacteria</taxon>
        <taxon>Pseudomonadati</taxon>
        <taxon>Bdellovibrionota</taxon>
        <taxon>Bacteriovoracia</taxon>
        <taxon>Bacteriovoracales</taxon>
        <taxon>Halobacteriovoraceae</taxon>
        <taxon>Halobacteriovorax</taxon>
    </lineage>
</organism>
<dbReference type="EMBL" id="QDKL01000001">
    <property type="protein sequence ID" value="RZF23241.1"/>
    <property type="molecule type" value="Genomic_DNA"/>
</dbReference>
<evidence type="ECO:0008006" key="4">
    <source>
        <dbReference type="Google" id="ProtNLM"/>
    </source>
</evidence>
<protein>
    <recommendedName>
        <fullName evidence="4">Secreted protein</fullName>
    </recommendedName>
</protein>
<feature type="signal peptide" evidence="1">
    <location>
        <begin position="1"/>
        <end position="19"/>
    </location>
</feature>
<gene>
    <name evidence="2" type="ORF">DAY19_05585</name>
</gene>
<evidence type="ECO:0000313" key="2">
    <source>
        <dbReference type="EMBL" id="RZF23241.1"/>
    </source>
</evidence>
<keyword evidence="3" id="KW-1185">Reference proteome</keyword>
<accession>A0ABY0IJV9</accession>
<feature type="chain" id="PRO_5045659988" description="Secreted protein" evidence="1">
    <location>
        <begin position="20"/>
        <end position="70"/>
    </location>
</feature>
<evidence type="ECO:0000313" key="3">
    <source>
        <dbReference type="Proteomes" id="UP000443582"/>
    </source>
</evidence>
<evidence type="ECO:0000256" key="1">
    <source>
        <dbReference type="SAM" id="SignalP"/>
    </source>
</evidence>
<dbReference type="RefSeq" id="WP_114706188.1">
    <property type="nucleotide sequence ID" value="NZ_QDKL01000001.1"/>
</dbReference>
<sequence length="70" mass="7652">MKKLFLVSILSLLTSYVLSAPRETPTETFDDSICLTRGLDLKQKMKEVDELIAKSAGSVIESDNSSATSQ</sequence>
<keyword evidence="1" id="KW-0732">Signal</keyword>